<evidence type="ECO:0000256" key="3">
    <source>
        <dbReference type="ARBA" id="ARBA00022475"/>
    </source>
</evidence>
<dbReference type="InterPro" id="IPR036259">
    <property type="entry name" value="MFS_trans_sf"/>
</dbReference>
<keyword evidence="6 7" id="KW-0472">Membrane</keyword>
<feature type="transmembrane region" description="Helical" evidence="7">
    <location>
        <begin position="382"/>
        <end position="403"/>
    </location>
</feature>
<evidence type="ECO:0000256" key="5">
    <source>
        <dbReference type="ARBA" id="ARBA00022989"/>
    </source>
</evidence>
<dbReference type="RefSeq" id="WP_072968068.1">
    <property type="nucleotide sequence ID" value="NZ_FRAJ01000017.1"/>
</dbReference>
<dbReference type="EMBL" id="FRAJ01000017">
    <property type="protein sequence ID" value="SHK40845.1"/>
    <property type="molecule type" value="Genomic_DNA"/>
</dbReference>
<dbReference type="PANTHER" id="PTHR23517">
    <property type="entry name" value="RESISTANCE PROTEIN MDTM, PUTATIVE-RELATED-RELATED"/>
    <property type="match status" value="1"/>
</dbReference>
<feature type="transmembrane region" description="Helical" evidence="7">
    <location>
        <begin position="82"/>
        <end position="101"/>
    </location>
</feature>
<dbReference type="SUPFAM" id="SSF103473">
    <property type="entry name" value="MFS general substrate transporter"/>
    <property type="match status" value="1"/>
</dbReference>
<dbReference type="InterPro" id="IPR020846">
    <property type="entry name" value="MFS_dom"/>
</dbReference>
<gene>
    <name evidence="9" type="ORF">SAMN02745883_01973</name>
</gene>
<name>A0A1M6S815_9FIRM</name>
<dbReference type="AlphaFoldDB" id="A0A1M6S815"/>
<feature type="transmembrane region" description="Helical" evidence="7">
    <location>
        <begin position="225"/>
        <end position="242"/>
    </location>
</feature>
<feature type="transmembrane region" description="Helical" evidence="7">
    <location>
        <begin position="140"/>
        <end position="163"/>
    </location>
</feature>
<evidence type="ECO:0000256" key="2">
    <source>
        <dbReference type="ARBA" id="ARBA00022448"/>
    </source>
</evidence>
<protein>
    <submittedName>
        <fullName evidence="9">Predicted arabinose efflux permease, MFS family</fullName>
    </submittedName>
</protein>
<keyword evidence="2" id="KW-0813">Transport</keyword>
<evidence type="ECO:0000259" key="8">
    <source>
        <dbReference type="PROSITE" id="PS50850"/>
    </source>
</evidence>
<comment type="subcellular location">
    <subcellularLocation>
        <location evidence="1">Cell membrane</location>
        <topology evidence="1">Multi-pass membrane protein</topology>
    </subcellularLocation>
</comment>
<dbReference type="GO" id="GO:0005886">
    <property type="term" value="C:plasma membrane"/>
    <property type="evidence" value="ECO:0007669"/>
    <property type="project" value="UniProtKB-SubCell"/>
</dbReference>
<proteinExistence type="predicted"/>
<feature type="transmembrane region" description="Helical" evidence="7">
    <location>
        <begin position="291"/>
        <end position="311"/>
    </location>
</feature>
<dbReference type="STRING" id="1121266.SAMN02745883_01973"/>
<organism evidence="9 10">
    <name type="scientific">Caminicella sporogenes DSM 14501</name>
    <dbReference type="NCBI Taxonomy" id="1121266"/>
    <lineage>
        <taxon>Bacteria</taxon>
        <taxon>Bacillati</taxon>
        <taxon>Bacillota</taxon>
        <taxon>Clostridia</taxon>
        <taxon>Peptostreptococcales</taxon>
        <taxon>Caminicellaceae</taxon>
        <taxon>Caminicella</taxon>
    </lineage>
</organism>
<keyword evidence="5 7" id="KW-1133">Transmembrane helix</keyword>
<feature type="transmembrane region" description="Helical" evidence="7">
    <location>
        <begin position="21"/>
        <end position="41"/>
    </location>
</feature>
<dbReference type="Pfam" id="PF07690">
    <property type="entry name" value="MFS_1"/>
    <property type="match status" value="1"/>
</dbReference>
<dbReference type="InterPro" id="IPR011701">
    <property type="entry name" value="MFS"/>
</dbReference>
<evidence type="ECO:0000256" key="1">
    <source>
        <dbReference type="ARBA" id="ARBA00004651"/>
    </source>
</evidence>
<sequence>MNILKKVWPYSGLPKEIYILFFARVINSMGNFVFPFLVFFLTEKIGLSESRVGFYRMIAAMVSVPGTILGGFLSDYVERKKIFIVSQALAAIFIIPCAFLGDSIFVAYLLIIATFFGGAAPPANSAMITDLTNQKNRKQAYALLYLGINIGFAIGPLIAGFLYNNYLKLLFLGDAITTFISLILVAIFVKDTKPTKNEIEESYNLNNEEKSEKGNVLVVFLKRPSLLAFSAISIIISFVYAQSDFGIPLQIKEIFGYKGPKYYGVIMTTNALVVVGFTTIVINITKKIRPVVNIMIALILYAIGFGMIYFIHDFYMFIFSTVIWSIGEIIAATNSGVYIANHTPMSHRGRFNSILPLIIGSGRALSPVVMGLFIEIYGIRMIWPVIFILSLFAIFLMYNLYLFEKNN</sequence>
<dbReference type="Gene3D" id="1.20.1250.20">
    <property type="entry name" value="MFS general substrate transporter like domains"/>
    <property type="match status" value="1"/>
</dbReference>
<feature type="transmembrane region" description="Helical" evidence="7">
    <location>
        <begin position="169"/>
        <end position="189"/>
    </location>
</feature>
<feature type="transmembrane region" description="Helical" evidence="7">
    <location>
        <begin position="353"/>
        <end position="376"/>
    </location>
</feature>
<dbReference type="Proteomes" id="UP000184082">
    <property type="component" value="Unassembled WGS sequence"/>
</dbReference>
<dbReference type="CDD" id="cd17329">
    <property type="entry name" value="MFS_MdtH_MDR_like"/>
    <property type="match status" value="1"/>
</dbReference>
<reference evidence="9 10" key="1">
    <citation type="submission" date="2016-11" db="EMBL/GenBank/DDBJ databases">
        <authorList>
            <person name="Jaros S."/>
            <person name="Januszkiewicz K."/>
            <person name="Wedrychowicz H."/>
        </authorList>
    </citation>
    <scope>NUCLEOTIDE SEQUENCE [LARGE SCALE GENOMIC DNA]</scope>
    <source>
        <strain evidence="9 10">DSM 14501</strain>
    </source>
</reference>
<evidence type="ECO:0000313" key="10">
    <source>
        <dbReference type="Proteomes" id="UP000184082"/>
    </source>
</evidence>
<feature type="domain" description="Major facilitator superfamily (MFS) profile" evidence="8">
    <location>
        <begin position="16"/>
        <end position="407"/>
    </location>
</feature>
<keyword evidence="4 7" id="KW-0812">Transmembrane</keyword>
<evidence type="ECO:0000256" key="6">
    <source>
        <dbReference type="ARBA" id="ARBA00023136"/>
    </source>
</evidence>
<dbReference type="PROSITE" id="PS50850">
    <property type="entry name" value="MFS"/>
    <property type="match status" value="1"/>
</dbReference>
<feature type="transmembrane region" description="Helical" evidence="7">
    <location>
        <begin position="107"/>
        <end position="128"/>
    </location>
</feature>
<evidence type="ECO:0000256" key="7">
    <source>
        <dbReference type="SAM" id="Phobius"/>
    </source>
</evidence>
<accession>A0A1M6S815</accession>
<dbReference type="GO" id="GO:0022857">
    <property type="term" value="F:transmembrane transporter activity"/>
    <property type="evidence" value="ECO:0007669"/>
    <property type="project" value="InterPro"/>
</dbReference>
<feature type="transmembrane region" description="Helical" evidence="7">
    <location>
        <begin position="317"/>
        <end position="341"/>
    </location>
</feature>
<evidence type="ECO:0000313" key="9">
    <source>
        <dbReference type="EMBL" id="SHK40845.1"/>
    </source>
</evidence>
<feature type="transmembrane region" description="Helical" evidence="7">
    <location>
        <begin position="53"/>
        <end position="73"/>
    </location>
</feature>
<keyword evidence="3" id="KW-1003">Cell membrane</keyword>
<dbReference type="InterPro" id="IPR050171">
    <property type="entry name" value="MFS_Transporters"/>
</dbReference>
<evidence type="ECO:0000256" key="4">
    <source>
        <dbReference type="ARBA" id="ARBA00022692"/>
    </source>
</evidence>
<feature type="transmembrane region" description="Helical" evidence="7">
    <location>
        <begin position="262"/>
        <end position="284"/>
    </location>
</feature>
<keyword evidence="10" id="KW-1185">Reference proteome</keyword>